<organism evidence="2 3">
    <name type="scientific">Sclerotinia trifoliorum</name>
    <dbReference type="NCBI Taxonomy" id="28548"/>
    <lineage>
        <taxon>Eukaryota</taxon>
        <taxon>Fungi</taxon>
        <taxon>Dikarya</taxon>
        <taxon>Ascomycota</taxon>
        <taxon>Pezizomycotina</taxon>
        <taxon>Leotiomycetes</taxon>
        <taxon>Helotiales</taxon>
        <taxon>Sclerotiniaceae</taxon>
        <taxon>Sclerotinia</taxon>
    </lineage>
</organism>
<feature type="region of interest" description="Disordered" evidence="1">
    <location>
        <begin position="62"/>
        <end position="81"/>
    </location>
</feature>
<dbReference type="Pfam" id="PF15891">
    <property type="entry name" value="Nuc_deoxyri_tr2"/>
    <property type="match status" value="1"/>
</dbReference>
<dbReference type="Gene3D" id="3.40.50.450">
    <property type="match status" value="1"/>
</dbReference>
<dbReference type="OrthoDB" id="2893324at2759"/>
<dbReference type="EMBL" id="CAJHIA010000032">
    <property type="protein sequence ID" value="CAD6448674.1"/>
    <property type="molecule type" value="Genomic_DNA"/>
</dbReference>
<dbReference type="Proteomes" id="UP000624404">
    <property type="component" value="Unassembled WGS sequence"/>
</dbReference>
<evidence type="ECO:0000256" key="1">
    <source>
        <dbReference type="SAM" id="MobiDB-lite"/>
    </source>
</evidence>
<comment type="caution">
    <text evidence="2">The sequence shown here is derived from an EMBL/GenBank/DDBJ whole genome shotgun (WGS) entry which is preliminary data.</text>
</comment>
<accession>A0A8H2W3B2</accession>
<evidence type="ECO:0000313" key="3">
    <source>
        <dbReference type="Proteomes" id="UP000624404"/>
    </source>
</evidence>
<name>A0A8H2W3B2_9HELO</name>
<reference evidence="2" key="1">
    <citation type="submission" date="2020-10" db="EMBL/GenBank/DDBJ databases">
        <authorList>
            <person name="Kusch S."/>
        </authorList>
    </citation>
    <scope>NUCLEOTIDE SEQUENCE</scope>
    <source>
        <strain evidence="2">SwB9</strain>
    </source>
</reference>
<sequence>MSSSTNSLDQNILLTPSSNLIENGQILNPDELPRPIIFLSGTTNYDKDETRWQQTLANALFTPSPTTSTSTSNNTSKPNPFTIIDPYNPAWDSTWREAPSDEKFVTQVNFELQGLELADIVVVGFIGADVQAGNIGAGGTTLVELGVALKKGVSEGIKVLVCVEGGFWKEGYVGVLCERFEVERFGDLMGLVAGVRWEVDCWELVRSD</sequence>
<feature type="compositionally biased region" description="Low complexity" evidence="1">
    <location>
        <begin position="62"/>
        <end position="80"/>
    </location>
</feature>
<evidence type="ECO:0000313" key="2">
    <source>
        <dbReference type="EMBL" id="CAD6448674.1"/>
    </source>
</evidence>
<keyword evidence="3" id="KW-1185">Reference proteome</keyword>
<dbReference type="InterPro" id="IPR039470">
    <property type="entry name" value="Nuc_deoxyri_tr2"/>
</dbReference>
<proteinExistence type="predicted"/>
<dbReference type="AlphaFoldDB" id="A0A8H2W3B2"/>
<gene>
    <name evidence="2" type="ORF">SCLTRI_LOCUS8467</name>
</gene>
<protein>
    <submittedName>
        <fullName evidence="2">Eba6cebe-cd4a-40f2-bd28-9a680aadbf52-CDS</fullName>
    </submittedName>
</protein>